<dbReference type="EMBL" id="SGXD01000009">
    <property type="protein sequence ID" value="RZS77561.1"/>
    <property type="molecule type" value="Genomic_DNA"/>
</dbReference>
<feature type="transmembrane region" description="Helical" evidence="5">
    <location>
        <begin position="304"/>
        <end position="324"/>
    </location>
</feature>
<dbReference type="PANTHER" id="PTHR11360">
    <property type="entry name" value="MONOCARBOXYLATE TRANSPORTER"/>
    <property type="match status" value="1"/>
</dbReference>
<comment type="subcellular location">
    <subcellularLocation>
        <location evidence="1">Cell membrane</location>
        <topology evidence="1">Multi-pass membrane protein</topology>
    </subcellularLocation>
</comment>
<dbReference type="OrthoDB" id="146345at2"/>
<evidence type="ECO:0000256" key="5">
    <source>
        <dbReference type="SAM" id="Phobius"/>
    </source>
</evidence>
<feature type="transmembrane region" description="Helical" evidence="5">
    <location>
        <begin position="393"/>
        <end position="415"/>
    </location>
</feature>
<dbReference type="RefSeq" id="WP_130494714.1">
    <property type="nucleotide sequence ID" value="NZ_SGXD01000009.1"/>
</dbReference>
<feature type="transmembrane region" description="Helical" evidence="5">
    <location>
        <begin position="152"/>
        <end position="175"/>
    </location>
</feature>
<evidence type="ECO:0000256" key="4">
    <source>
        <dbReference type="ARBA" id="ARBA00023136"/>
    </source>
</evidence>
<keyword evidence="8" id="KW-1185">Reference proteome</keyword>
<dbReference type="InterPro" id="IPR036259">
    <property type="entry name" value="MFS_trans_sf"/>
</dbReference>
<evidence type="ECO:0000259" key="6">
    <source>
        <dbReference type="PROSITE" id="PS50850"/>
    </source>
</evidence>
<evidence type="ECO:0000313" key="8">
    <source>
        <dbReference type="Proteomes" id="UP000293638"/>
    </source>
</evidence>
<dbReference type="SUPFAM" id="SSF103473">
    <property type="entry name" value="MFS general substrate transporter"/>
    <property type="match status" value="1"/>
</dbReference>
<dbReference type="PROSITE" id="PS50850">
    <property type="entry name" value="MFS"/>
    <property type="match status" value="1"/>
</dbReference>
<dbReference type="InterPro" id="IPR011701">
    <property type="entry name" value="MFS"/>
</dbReference>
<evidence type="ECO:0000313" key="7">
    <source>
        <dbReference type="EMBL" id="RZS77561.1"/>
    </source>
</evidence>
<protein>
    <submittedName>
        <fullName evidence="7">Putative MFS family arabinose efflux permease</fullName>
    </submittedName>
</protein>
<keyword evidence="4 5" id="KW-0472">Membrane</keyword>
<organism evidence="7 8">
    <name type="scientific">Motilibacter rhizosphaerae</name>
    <dbReference type="NCBI Taxonomy" id="598652"/>
    <lineage>
        <taxon>Bacteria</taxon>
        <taxon>Bacillati</taxon>
        <taxon>Actinomycetota</taxon>
        <taxon>Actinomycetes</taxon>
        <taxon>Motilibacterales</taxon>
        <taxon>Motilibacteraceae</taxon>
        <taxon>Motilibacter</taxon>
    </lineage>
</organism>
<dbReference type="InterPro" id="IPR020846">
    <property type="entry name" value="MFS_dom"/>
</dbReference>
<dbReference type="Pfam" id="PF07690">
    <property type="entry name" value="MFS_1"/>
    <property type="match status" value="1"/>
</dbReference>
<sequence length="459" mass="47491">MAELEREGRAEAGSSTGADRSWHPAWTVFAVTFVVLIAVSAVRAVPGVLLVPWQQDRGWSRALTGGAVAVNLALFGFIGPVAAAAMVRFGVRRVVSTALLLLAVTSAGSALMGSAWELVALWGVLIGLGTGFMSTVLGVTVAQRWFVRHQGLVLGLLAGATAAGQLVLLPVLAAITDVGGWRTTVVVVGLLALAAIPLVLWRLHDSPERIGATPYGAEDVPVTDPLVVPGTGTAIDAALPAEEIASAARGGNPFVDAVRVLRRIGRRREFLLLTGAFFVCGLSSDGLLGPHFVAACVDHGFTQVAGAGLLALTGAFDVLGTLLAGWLTDRMDPRRLLFWVYWLRGLGLVLLPGALGATPGLLAFAVVFGLDWSATVPPTVALSRRSFGADDGLVAYGWMYSAHQLGAALASWSAGIARTALGTYTDAFVAAGMLAMAAAFASQGVRRHPPALVGAPEVG</sequence>
<feature type="domain" description="Major facilitator superfamily (MFS) profile" evidence="6">
    <location>
        <begin position="27"/>
        <end position="450"/>
    </location>
</feature>
<proteinExistence type="predicted"/>
<feature type="transmembrane region" description="Helical" evidence="5">
    <location>
        <begin position="94"/>
        <end position="113"/>
    </location>
</feature>
<keyword evidence="3 5" id="KW-1133">Transmembrane helix</keyword>
<evidence type="ECO:0000256" key="1">
    <source>
        <dbReference type="ARBA" id="ARBA00004651"/>
    </source>
</evidence>
<feature type="transmembrane region" description="Helical" evidence="5">
    <location>
        <begin position="421"/>
        <end position="441"/>
    </location>
</feature>
<feature type="transmembrane region" description="Helical" evidence="5">
    <location>
        <begin position="21"/>
        <end position="42"/>
    </location>
</feature>
<feature type="transmembrane region" description="Helical" evidence="5">
    <location>
        <begin position="62"/>
        <end position="87"/>
    </location>
</feature>
<keyword evidence="2 5" id="KW-0812">Transmembrane</keyword>
<dbReference type="GO" id="GO:0022857">
    <property type="term" value="F:transmembrane transporter activity"/>
    <property type="evidence" value="ECO:0007669"/>
    <property type="project" value="InterPro"/>
</dbReference>
<dbReference type="GO" id="GO:0005886">
    <property type="term" value="C:plasma membrane"/>
    <property type="evidence" value="ECO:0007669"/>
    <property type="project" value="UniProtKB-SubCell"/>
</dbReference>
<comment type="caution">
    <text evidence="7">The sequence shown here is derived from an EMBL/GenBank/DDBJ whole genome shotgun (WGS) entry which is preliminary data.</text>
</comment>
<feature type="transmembrane region" description="Helical" evidence="5">
    <location>
        <begin position="119"/>
        <end position="140"/>
    </location>
</feature>
<dbReference type="PANTHER" id="PTHR11360:SF284">
    <property type="entry name" value="EG:103B4.3 PROTEIN-RELATED"/>
    <property type="match status" value="1"/>
</dbReference>
<dbReference type="Gene3D" id="1.20.1250.20">
    <property type="entry name" value="MFS general substrate transporter like domains"/>
    <property type="match status" value="2"/>
</dbReference>
<accession>A0A4Q7N799</accession>
<dbReference type="Proteomes" id="UP000293638">
    <property type="component" value="Unassembled WGS sequence"/>
</dbReference>
<evidence type="ECO:0000256" key="2">
    <source>
        <dbReference type="ARBA" id="ARBA00022692"/>
    </source>
</evidence>
<reference evidence="7 8" key="1">
    <citation type="submission" date="2019-02" db="EMBL/GenBank/DDBJ databases">
        <title>Genomic Encyclopedia of Type Strains, Phase IV (KMG-IV): sequencing the most valuable type-strain genomes for metagenomic binning, comparative biology and taxonomic classification.</title>
        <authorList>
            <person name="Goeker M."/>
        </authorList>
    </citation>
    <scope>NUCLEOTIDE SEQUENCE [LARGE SCALE GENOMIC DNA]</scope>
    <source>
        <strain evidence="7 8">DSM 45622</strain>
    </source>
</reference>
<feature type="transmembrane region" description="Helical" evidence="5">
    <location>
        <begin position="181"/>
        <end position="201"/>
    </location>
</feature>
<dbReference type="CDD" id="cd17355">
    <property type="entry name" value="MFS_YcxA_like"/>
    <property type="match status" value="1"/>
</dbReference>
<name>A0A4Q7N799_9ACTN</name>
<gene>
    <name evidence="7" type="ORF">EV189_3996</name>
</gene>
<feature type="transmembrane region" description="Helical" evidence="5">
    <location>
        <begin position="270"/>
        <end position="292"/>
    </location>
</feature>
<dbReference type="InterPro" id="IPR050327">
    <property type="entry name" value="Proton-linked_MCT"/>
</dbReference>
<dbReference type="AlphaFoldDB" id="A0A4Q7N799"/>
<evidence type="ECO:0000256" key="3">
    <source>
        <dbReference type="ARBA" id="ARBA00022989"/>
    </source>
</evidence>